<dbReference type="InterPro" id="IPR037523">
    <property type="entry name" value="VOC_core"/>
</dbReference>
<dbReference type="OrthoDB" id="9795618at2"/>
<dbReference type="Gene3D" id="3.10.180.10">
    <property type="entry name" value="2,3-Dihydroxybiphenyl 1,2-Dioxygenase, domain 1"/>
    <property type="match status" value="1"/>
</dbReference>
<keyword evidence="4" id="KW-1185">Reference proteome</keyword>
<evidence type="ECO:0000313" key="4">
    <source>
        <dbReference type="Proteomes" id="UP000242957"/>
    </source>
</evidence>
<keyword evidence="3" id="KW-0560">Oxidoreductase</keyword>
<proteinExistence type="predicted"/>
<dbReference type="PANTHER" id="PTHR43048:SF6">
    <property type="entry name" value="BLR8189 PROTEIN"/>
    <property type="match status" value="1"/>
</dbReference>
<dbReference type="InterPro" id="IPR004360">
    <property type="entry name" value="Glyas_Fos-R_dOase_dom"/>
</dbReference>
<dbReference type="Pfam" id="PF00903">
    <property type="entry name" value="Glyoxalase"/>
    <property type="match status" value="1"/>
</dbReference>
<keyword evidence="1" id="KW-0479">Metal-binding</keyword>
<dbReference type="GO" id="GO:0046491">
    <property type="term" value="P:L-methylmalonyl-CoA metabolic process"/>
    <property type="evidence" value="ECO:0007669"/>
    <property type="project" value="TreeGrafter"/>
</dbReference>
<dbReference type="SUPFAM" id="SSF54593">
    <property type="entry name" value="Glyoxalase/Bleomycin resistance protein/Dihydroxybiphenyl dioxygenase"/>
    <property type="match status" value="1"/>
</dbReference>
<dbReference type="InterPro" id="IPR051785">
    <property type="entry name" value="MMCE/EMCE_epimerase"/>
</dbReference>
<keyword evidence="3" id="KW-0223">Dioxygenase</keyword>
<evidence type="ECO:0000313" key="3">
    <source>
        <dbReference type="EMBL" id="SDN82504.1"/>
    </source>
</evidence>
<dbReference type="GO" id="GO:0051213">
    <property type="term" value="F:dioxygenase activity"/>
    <property type="evidence" value="ECO:0007669"/>
    <property type="project" value="UniProtKB-KW"/>
</dbReference>
<dbReference type="RefSeq" id="WP_084310540.1">
    <property type="nucleotide sequence ID" value="NZ_FNIJ01000005.1"/>
</dbReference>
<dbReference type="AlphaFoldDB" id="A0A1H0EJ84"/>
<evidence type="ECO:0000259" key="2">
    <source>
        <dbReference type="PROSITE" id="PS51819"/>
    </source>
</evidence>
<feature type="domain" description="VOC" evidence="2">
    <location>
        <begin position="4"/>
        <end position="145"/>
    </location>
</feature>
<evidence type="ECO:0000256" key="1">
    <source>
        <dbReference type="ARBA" id="ARBA00022723"/>
    </source>
</evidence>
<sequence>MTQAFHHVAISTPDLQRALGFYRDLLGLEVLNETSWPRGTRQINQVLGLIDSAATTVMLQGRNLCIELFQFEAPAQLPHDAVHAERPVHLYGITHFCIDVKDIHSVYQRLLDAGIRFHAPPQDFGSVRATYGRDPDGNVFELQEILDA</sequence>
<dbReference type="EMBL" id="FNIJ01000005">
    <property type="protein sequence ID" value="SDN82504.1"/>
    <property type="molecule type" value="Genomic_DNA"/>
</dbReference>
<reference evidence="4" key="1">
    <citation type="submission" date="2016-10" db="EMBL/GenBank/DDBJ databases">
        <authorList>
            <person name="Varghese N."/>
            <person name="Submissions S."/>
        </authorList>
    </citation>
    <scope>NUCLEOTIDE SEQUENCE [LARGE SCALE GENOMIC DNA]</scope>
    <source>
        <strain evidence="4">JCM 21621</strain>
    </source>
</reference>
<accession>A0A1H0EJ84</accession>
<dbReference type="GO" id="GO:0046872">
    <property type="term" value="F:metal ion binding"/>
    <property type="evidence" value="ECO:0007669"/>
    <property type="project" value="UniProtKB-KW"/>
</dbReference>
<dbReference type="GO" id="GO:0004493">
    <property type="term" value="F:methylmalonyl-CoA epimerase activity"/>
    <property type="evidence" value="ECO:0007669"/>
    <property type="project" value="TreeGrafter"/>
</dbReference>
<dbReference type="STRING" id="198616.SAMN05216193_105198"/>
<dbReference type="InterPro" id="IPR029068">
    <property type="entry name" value="Glyas_Bleomycin-R_OHBP_Dase"/>
</dbReference>
<organism evidence="3 4">
    <name type="scientific">Pseudomonas jinjuensis</name>
    <dbReference type="NCBI Taxonomy" id="198616"/>
    <lineage>
        <taxon>Bacteria</taxon>
        <taxon>Pseudomonadati</taxon>
        <taxon>Pseudomonadota</taxon>
        <taxon>Gammaproteobacteria</taxon>
        <taxon>Pseudomonadales</taxon>
        <taxon>Pseudomonadaceae</taxon>
        <taxon>Pseudomonas</taxon>
    </lineage>
</organism>
<dbReference type="PROSITE" id="PS51819">
    <property type="entry name" value="VOC"/>
    <property type="match status" value="1"/>
</dbReference>
<name>A0A1H0EJ84_9PSED</name>
<dbReference type="PANTHER" id="PTHR43048">
    <property type="entry name" value="METHYLMALONYL-COA EPIMERASE"/>
    <property type="match status" value="1"/>
</dbReference>
<gene>
    <name evidence="3" type="ORF">SAMN05216193_105198</name>
</gene>
<dbReference type="Proteomes" id="UP000242957">
    <property type="component" value="Unassembled WGS sequence"/>
</dbReference>
<protein>
    <submittedName>
        <fullName evidence="3">Catechol 2,3-dioxygenase</fullName>
    </submittedName>
</protein>